<evidence type="ECO:0000256" key="1">
    <source>
        <dbReference type="ARBA" id="ARBA00038162"/>
    </source>
</evidence>
<dbReference type="InterPro" id="IPR050587">
    <property type="entry name" value="GNT1/Glycosyltrans_8"/>
</dbReference>
<evidence type="ECO:0000313" key="5">
    <source>
        <dbReference type="Proteomes" id="UP001353858"/>
    </source>
</evidence>
<dbReference type="GO" id="GO:0008466">
    <property type="term" value="F:glycogenin glucosyltransferase activity"/>
    <property type="evidence" value="ECO:0007669"/>
    <property type="project" value="UniProtKB-EC"/>
</dbReference>
<evidence type="ECO:0000313" key="4">
    <source>
        <dbReference type="EMBL" id="KAK4871712.1"/>
    </source>
</evidence>
<dbReference type="SUPFAM" id="SSF53448">
    <property type="entry name" value="Nucleotide-diphospho-sugar transferases"/>
    <property type="match status" value="1"/>
</dbReference>
<organism evidence="4 5">
    <name type="scientific">Aquatica leii</name>
    <dbReference type="NCBI Taxonomy" id="1421715"/>
    <lineage>
        <taxon>Eukaryota</taxon>
        <taxon>Metazoa</taxon>
        <taxon>Ecdysozoa</taxon>
        <taxon>Arthropoda</taxon>
        <taxon>Hexapoda</taxon>
        <taxon>Insecta</taxon>
        <taxon>Pterygota</taxon>
        <taxon>Neoptera</taxon>
        <taxon>Endopterygota</taxon>
        <taxon>Coleoptera</taxon>
        <taxon>Polyphaga</taxon>
        <taxon>Elateriformia</taxon>
        <taxon>Elateroidea</taxon>
        <taxon>Lampyridae</taxon>
        <taxon>Luciolinae</taxon>
        <taxon>Aquatica</taxon>
    </lineage>
</organism>
<dbReference type="GO" id="GO:0005978">
    <property type="term" value="P:glycogen biosynthetic process"/>
    <property type="evidence" value="ECO:0007669"/>
    <property type="project" value="UniProtKB-ARBA"/>
</dbReference>
<dbReference type="Pfam" id="PF01501">
    <property type="entry name" value="Glyco_transf_8"/>
    <property type="match status" value="1"/>
</dbReference>
<reference evidence="5" key="1">
    <citation type="submission" date="2023-01" db="EMBL/GenBank/DDBJ databases">
        <title>Key to firefly adult light organ development and bioluminescence: homeobox transcription factors regulate luciferase expression and transportation to peroxisome.</title>
        <authorList>
            <person name="Fu X."/>
        </authorList>
    </citation>
    <scope>NUCLEOTIDE SEQUENCE [LARGE SCALE GENOMIC DNA]</scope>
</reference>
<sequence length="757" mass="80361">MGGFAWVTLATNDSYSLGALVLAHSLKQVGTAHQLAVLVTPGVTSLMREKLATVFNVVKEVNILDSRDEANLRLLKRPELGITFTKLHCWRLTQFEKCVFLDADTMVLANADELFDREEFSAAPDVGWPDCFNSGVFVYRPSEETYGKLIQFAIEKGSFDGGDQGLLNLYFSDWAHKDISKHLPFIYNMCSTACYSYLPAFKQFGPNIKIIHFIGNTKPWLQYFDSESQHVQVISDIQHLQGVVQQWWNIFCSCIHPILSPEMAGLAGAFARLTMGVARTPEQIMIEDQLRRQGWEVGNIDYMGRDSFDNIWSKICDTLNAGSSGQSYAPPPADPIPAATVEPVVAKQAVSEPAQQPLTTAVEQKTVVEQEQSKFNPANIASSESVTPPSPQIVTVPTVVPVPIAPVSQPTVPTSQSAISVRQPVASVPPPAPQPVTPKPPVSAPQPPVAAPQPPIAAAQPPTAAPQPPVVVPKPPVTAPQSPVAVPLPPVAAPKPPVVAPQSPVAAPQSPIPATQPPARAPQPPAPTAQPPTRAPQPAAPIPQSPTQVPQPAAPVTPPSPQISTVPKPVLVAQPAAPIPQPATPPTKPVASATKPAVPEPQPAKVVAPKPLTMPPAPQPEPPRQVTPPEKKITTQPESPKPQPMIPQENPKPQVLSDPPKRQPEPPKPIPPPAVKPKPAVEIPKAVTEPPKPAVNLAKPATELAAGQKAVPQSPPPKEIVQSKPESPSAEGPTPPPRKGASAQAAAAAKKPAKGKK</sequence>
<feature type="compositionally biased region" description="Pro residues" evidence="3">
    <location>
        <begin position="552"/>
        <end position="561"/>
    </location>
</feature>
<comment type="caution">
    <text evidence="4">The sequence shown here is derived from an EMBL/GenBank/DDBJ whole genome shotgun (WGS) entry which is preliminary data.</text>
</comment>
<dbReference type="AlphaFoldDB" id="A0AAN7SAW0"/>
<dbReference type="CDD" id="cd02537">
    <property type="entry name" value="GT8_Glycogenin"/>
    <property type="match status" value="1"/>
</dbReference>
<evidence type="ECO:0000256" key="3">
    <source>
        <dbReference type="SAM" id="MobiDB-lite"/>
    </source>
</evidence>
<dbReference type="PANTHER" id="PTHR11183">
    <property type="entry name" value="GLYCOGENIN SUBFAMILY MEMBER"/>
    <property type="match status" value="1"/>
</dbReference>
<feature type="compositionally biased region" description="Pro residues" evidence="3">
    <location>
        <begin position="612"/>
        <end position="626"/>
    </location>
</feature>
<feature type="compositionally biased region" description="Pro residues" evidence="3">
    <location>
        <begin position="577"/>
        <end position="588"/>
    </location>
</feature>
<dbReference type="Proteomes" id="UP001353858">
    <property type="component" value="Unassembled WGS sequence"/>
</dbReference>
<accession>A0AAN7SAW0</accession>
<keyword evidence="5" id="KW-1185">Reference proteome</keyword>
<name>A0AAN7SAW0_9COLE</name>
<proteinExistence type="inferred from homology"/>
<comment type="similarity">
    <text evidence="1">Belongs to the glycosyltransferase 8 family. Glycogenin subfamily.</text>
</comment>
<dbReference type="InterPro" id="IPR002495">
    <property type="entry name" value="Glyco_trans_8"/>
</dbReference>
<feature type="compositionally biased region" description="Pro residues" evidence="3">
    <location>
        <begin position="486"/>
        <end position="499"/>
    </location>
</feature>
<dbReference type="Gene3D" id="3.90.550.10">
    <property type="entry name" value="Spore Coat Polysaccharide Biosynthesis Protein SpsA, Chain A"/>
    <property type="match status" value="1"/>
</dbReference>
<feature type="compositionally biased region" description="Pro residues" evidence="3">
    <location>
        <begin position="510"/>
        <end position="544"/>
    </location>
</feature>
<feature type="compositionally biased region" description="Pro residues" evidence="3">
    <location>
        <begin position="427"/>
        <end position="455"/>
    </location>
</feature>
<protein>
    <recommendedName>
        <fullName evidence="2">glycogenin glucosyltransferase</fullName>
        <ecNumber evidence="2">2.4.1.186</ecNumber>
    </recommendedName>
</protein>
<dbReference type="EC" id="2.4.1.186" evidence="2"/>
<feature type="compositionally biased region" description="Low complexity" evidence="3">
    <location>
        <begin position="500"/>
        <end position="509"/>
    </location>
</feature>
<evidence type="ECO:0000256" key="2">
    <source>
        <dbReference type="ARBA" id="ARBA00038934"/>
    </source>
</evidence>
<feature type="compositionally biased region" description="Pro residues" evidence="3">
    <location>
        <begin position="666"/>
        <end position="676"/>
    </location>
</feature>
<feature type="region of interest" description="Disordered" evidence="3">
    <location>
        <begin position="409"/>
        <end position="757"/>
    </location>
</feature>
<dbReference type="EMBL" id="JARPUR010000008">
    <property type="protein sequence ID" value="KAK4871712.1"/>
    <property type="molecule type" value="Genomic_DNA"/>
</dbReference>
<dbReference type="PRINTS" id="PR01217">
    <property type="entry name" value="PRICHEXTENSN"/>
</dbReference>
<dbReference type="FunFam" id="3.90.550.10:FF:000085">
    <property type="entry name" value="Glycogenin, isoform B"/>
    <property type="match status" value="1"/>
</dbReference>
<feature type="compositionally biased region" description="Pro residues" evidence="3">
    <location>
        <begin position="463"/>
        <end position="478"/>
    </location>
</feature>
<gene>
    <name evidence="4" type="ORF">RN001_015836</name>
</gene>
<feature type="compositionally biased region" description="Polar residues" evidence="3">
    <location>
        <begin position="409"/>
        <end position="420"/>
    </location>
</feature>
<dbReference type="InterPro" id="IPR029044">
    <property type="entry name" value="Nucleotide-diphossugar_trans"/>
</dbReference>
<feature type="compositionally biased region" description="Low complexity" evidence="3">
    <location>
        <begin position="739"/>
        <end position="750"/>
    </location>
</feature>